<name>A0A7J8T684_GOSDV</name>
<keyword evidence="3" id="KW-1185">Reference proteome</keyword>
<sequence length="108" mass="11385">SKKAGGHTATPHPSKKAGKTSAAAAAAAAAQVKQTPKSGGSFPCKSCGSSIPISLTVDEHFMGLIEGFMGRNENEKIEDIFTHFICGLGLKGGKLYFCPKNIRMKFLE</sequence>
<evidence type="ECO:0000313" key="3">
    <source>
        <dbReference type="Proteomes" id="UP000593561"/>
    </source>
</evidence>
<feature type="non-terminal residue" evidence="2">
    <location>
        <position position="108"/>
    </location>
</feature>
<dbReference type="EMBL" id="JABFAC010001621">
    <property type="protein sequence ID" value="MBA0633555.1"/>
    <property type="molecule type" value="Genomic_DNA"/>
</dbReference>
<feature type="region of interest" description="Disordered" evidence="1">
    <location>
        <begin position="1"/>
        <end position="22"/>
    </location>
</feature>
<proteinExistence type="predicted"/>
<evidence type="ECO:0000256" key="1">
    <source>
        <dbReference type="SAM" id="MobiDB-lite"/>
    </source>
</evidence>
<feature type="non-terminal residue" evidence="2">
    <location>
        <position position="1"/>
    </location>
</feature>
<dbReference type="AlphaFoldDB" id="A0A7J8T684"/>
<reference evidence="2 3" key="1">
    <citation type="journal article" date="2019" name="Genome Biol. Evol.">
        <title>Insights into the evolution of the New World diploid cottons (Gossypium, subgenus Houzingenia) based on genome sequencing.</title>
        <authorList>
            <person name="Grover C.E."/>
            <person name="Arick M.A. 2nd"/>
            <person name="Thrash A."/>
            <person name="Conover J.L."/>
            <person name="Sanders W.S."/>
            <person name="Peterson D.G."/>
            <person name="Frelichowski J.E."/>
            <person name="Scheffler J.A."/>
            <person name="Scheffler B.E."/>
            <person name="Wendel J.F."/>
        </authorList>
    </citation>
    <scope>NUCLEOTIDE SEQUENCE [LARGE SCALE GENOMIC DNA]</scope>
    <source>
        <strain evidence="2">27</strain>
        <tissue evidence="2">Leaf</tissue>
    </source>
</reference>
<gene>
    <name evidence="2" type="ORF">Godav_024933</name>
</gene>
<evidence type="ECO:0000313" key="2">
    <source>
        <dbReference type="EMBL" id="MBA0633555.1"/>
    </source>
</evidence>
<accession>A0A7J8T684</accession>
<organism evidence="2 3">
    <name type="scientific">Gossypium davidsonii</name>
    <name type="common">Davidson's cotton</name>
    <name type="synonym">Gossypium klotzschianum subsp. davidsonii</name>
    <dbReference type="NCBI Taxonomy" id="34287"/>
    <lineage>
        <taxon>Eukaryota</taxon>
        <taxon>Viridiplantae</taxon>
        <taxon>Streptophyta</taxon>
        <taxon>Embryophyta</taxon>
        <taxon>Tracheophyta</taxon>
        <taxon>Spermatophyta</taxon>
        <taxon>Magnoliopsida</taxon>
        <taxon>eudicotyledons</taxon>
        <taxon>Gunneridae</taxon>
        <taxon>Pentapetalae</taxon>
        <taxon>rosids</taxon>
        <taxon>malvids</taxon>
        <taxon>Malvales</taxon>
        <taxon>Malvaceae</taxon>
        <taxon>Malvoideae</taxon>
        <taxon>Gossypium</taxon>
    </lineage>
</organism>
<protein>
    <submittedName>
        <fullName evidence="2">Uncharacterized protein</fullName>
    </submittedName>
</protein>
<dbReference type="Proteomes" id="UP000593561">
    <property type="component" value="Unassembled WGS sequence"/>
</dbReference>
<comment type="caution">
    <text evidence="2">The sequence shown here is derived from an EMBL/GenBank/DDBJ whole genome shotgun (WGS) entry which is preliminary data.</text>
</comment>